<dbReference type="RefSeq" id="WP_377532023.1">
    <property type="nucleotide sequence ID" value="NZ_JBHTLD010000273.1"/>
</dbReference>
<accession>A0ABW3SWB3</accession>
<protein>
    <submittedName>
        <fullName evidence="2">DUF6624 domain-containing protein</fullName>
    </submittedName>
</protein>
<name>A0ABW3SWB3_9BACT</name>
<feature type="signal peptide" evidence="1">
    <location>
        <begin position="1"/>
        <end position="20"/>
    </location>
</feature>
<dbReference type="Pfam" id="PF20329">
    <property type="entry name" value="DUF6624"/>
    <property type="match status" value="1"/>
</dbReference>
<gene>
    <name evidence="2" type="ORF">ACFQ2O_19630</name>
</gene>
<evidence type="ECO:0000313" key="3">
    <source>
        <dbReference type="Proteomes" id="UP001597094"/>
    </source>
</evidence>
<keyword evidence="3" id="KW-1185">Reference proteome</keyword>
<sequence>MKNKTYCLVVAVLLSLACHAQDFKAIRNRLEAVADSSLAVRRSVMPTLRKHGADSPQMDSLNTRIMAYDEAGLAEVRQILDKYGWLGVSQVGEKANGALFLTIQHAQDNKLREQYFPLLEESAKKGESRLADMATMKDRILVERGEKQLYGTQYKLTDGKKTLFPVENAKELNKRREEVGLEKLSLANE</sequence>
<proteinExistence type="predicted"/>
<evidence type="ECO:0000313" key="2">
    <source>
        <dbReference type="EMBL" id="MFD1188431.1"/>
    </source>
</evidence>
<evidence type="ECO:0000256" key="1">
    <source>
        <dbReference type="SAM" id="SignalP"/>
    </source>
</evidence>
<dbReference type="InterPro" id="IPR046732">
    <property type="entry name" value="DUF6624"/>
</dbReference>
<dbReference type="EMBL" id="JBHTLD010000273">
    <property type="protein sequence ID" value="MFD1188431.1"/>
    <property type="molecule type" value="Genomic_DNA"/>
</dbReference>
<organism evidence="2 3">
    <name type="scientific">Pontibacter rugosus</name>
    <dbReference type="NCBI Taxonomy" id="1745966"/>
    <lineage>
        <taxon>Bacteria</taxon>
        <taxon>Pseudomonadati</taxon>
        <taxon>Bacteroidota</taxon>
        <taxon>Cytophagia</taxon>
        <taxon>Cytophagales</taxon>
        <taxon>Hymenobacteraceae</taxon>
        <taxon>Pontibacter</taxon>
    </lineage>
</organism>
<comment type="caution">
    <text evidence="2">The sequence shown here is derived from an EMBL/GenBank/DDBJ whole genome shotgun (WGS) entry which is preliminary data.</text>
</comment>
<dbReference type="Proteomes" id="UP001597094">
    <property type="component" value="Unassembled WGS sequence"/>
</dbReference>
<feature type="chain" id="PRO_5046322349" evidence="1">
    <location>
        <begin position="21"/>
        <end position="189"/>
    </location>
</feature>
<keyword evidence="1" id="KW-0732">Signal</keyword>
<dbReference type="PROSITE" id="PS51257">
    <property type="entry name" value="PROKAR_LIPOPROTEIN"/>
    <property type="match status" value="1"/>
</dbReference>
<reference evidence="3" key="1">
    <citation type="journal article" date="2019" name="Int. J. Syst. Evol. Microbiol.">
        <title>The Global Catalogue of Microorganisms (GCM) 10K type strain sequencing project: providing services to taxonomists for standard genome sequencing and annotation.</title>
        <authorList>
            <consortium name="The Broad Institute Genomics Platform"/>
            <consortium name="The Broad Institute Genome Sequencing Center for Infectious Disease"/>
            <person name="Wu L."/>
            <person name="Ma J."/>
        </authorList>
    </citation>
    <scope>NUCLEOTIDE SEQUENCE [LARGE SCALE GENOMIC DNA]</scope>
    <source>
        <strain evidence="3">JCM 31319</strain>
    </source>
</reference>